<evidence type="ECO:0000256" key="5">
    <source>
        <dbReference type="ARBA" id="ARBA00022989"/>
    </source>
</evidence>
<evidence type="ECO:0000256" key="7">
    <source>
        <dbReference type="RuleBase" id="RU003639"/>
    </source>
</evidence>
<comment type="subcellular location">
    <subcellularLocation>
        <location evidence="7">Cell membrane</location>
        <topology evidence="7">Multi-pass membrane protein</topology>
    </subcellularLocation>
    <subcellularLocation>
        <location evidence="1">Membrane</location>
    </subcellularLocation>
</comment>
<dbReference type="PANTHER" id="PTHR11058:SF21">
    <property type="entry name" value="NADH-QUINONE OXIDOREDUCTASE SUBUNIT A"/>
    <property type="match status" value="1"/>
</dbReference>
<dbReference type="GO" id="GO:0030964">
    <property type="term" value="C:NADH dehydrogenase complex"/>
    <property type="evidence" value="ECO:0007669"/>
    <property type="project" value="TreeGrafter"/>
</dbReference>
<evidence type="ECO:0000256" key="4">
    <source>
        <dbReference type="ARBA" id="ARBA00022692"/>
    </source>
</evidence>
<comment type="function">
    <text evidence="7">NDH-1 shuttles electrons from NADH, via FMN and iron-sulfur (Fe-S) centers, to quinones in the respiratory chain.</text>
</comment>
<evidence type="ECO:0000313" key="9">
    <source>
        <dbReference type="EMBL" id="VFP81398.1"/>
    </source>
</evidence>
<evidence type="ECO:0000313" key="10">
    <source>
        <dbReference type="Proteomes" id="UP000294344"/>
    </source>
</evidence>
<dbReference type="Gene3D" id="1.20.58.1610">
    <property type="entry name" value="NADH:ubiquinone/plastoquinone oxidoreductase, chain 3"/>
    <property type="match status" value="1"/>
</dbReference>
<protein>
    <recommendedName>
        <fullName evidence="7">NADH-quinone oxidoreductase subunit</fullName>
        <ecNumber evidence="7">7.1.1.-</ecNumber>
    </recommendedName>
</protein>
<dbReference type="Pfam" id="PF00507">
    <property type="entry name" value="Oxidored_q4"/>
    <property type="match status" value="1"/>
</dbReference>
<organism evidence="9 10">
    <name type="scientific">Buchnera aphidicola</name>
    <name type="common">Cinara curvipes</name>
    <dbReference type="NCBI Taxonomy" id="2518975"/>
    <lineage>
        <taxon>Bacteria</taxon>
        <taxon>Pseudomonadati</taxon>
        <taxon>Pseudomonadota</taxon>
        <taxon>Gammaproteobacteria</taxon>
        <taxon>Enterobacterales</taxon>
        <taxon>Erwiniaceae</taxon>
        <taxon>Buchnera</taxon>
    </lineage>
</organism>
<dbReference type="GO" id="GO:0008137">
    <property type="term" value="F:NADH dehydrogenase (ubiquinone) activity"/>
    <property type="evidence" value="ECO:0007669"/>
    <property type="project" value="InterPro"/>
</dbReference>
<dbReference type="GO" id="GO:0005886">
    <property type="term" value="C:plasma membrane"/>
    <property type="evidence" value="ECO:0007669"/>
    <property type="project" value="UniProtKB-SubCell"/>
</dbReference>
<keyword evidence="5 8" id="KW-1133">Transmembrane helix</keyword>
<dbReference type="InterPro" id="IPR000440">
    <property type="entry name" value="NADH_UbQ/plastoQ_OxRdtase_su3"/>
</dbReference>
<dbReference type="EC" id="7.1.1.-" evidence="7"/>
<dbReference type="Proteomes" id="UP000294344">
    <property type="component" value="Chromosome"/>
</dbReference>
<feature type="transmembrane region" description="Helical" evidence="8">
    <location>
        <begin position="12"/>
        <end position="33"/>
    </location>
</feature>
<dbReference type="GO" id="GO:0048038">
    <property type="term" value="F:quinone binding"/>
    <property type="evidence" value="ECO:0007669"/>
    <property type="project" value="UniProtKB-KW"/>
</dbReference>
<feature type="transmembrane region" description="Helical" evidence="8">
    <location>
        <begin position="64"/>
        <end position="86"/>
    </location>
</feature>
<evidence type="ECO:0000256" key="1">
    <source>
        <dbReference type="ARBA" id="ARBA00004370"/>
    </source>
</evidence>
<proteinExistence type="inferred from homology"/>
<dbReference type="GO" id="GO:0016491">
    <property type="term" value="F:oxidoreductase activity"/>
    <property type="evidence" value="ECO:0007669"/>
    <property type="project" value="UniProtKB-KW"/>
</dbReference>
<keyword evidence="9" id="KW-0560">Oxidoreductase</keyword>
<comment type="similarity">
    <text evidence="2 7">Belongs to the complex I subunit 3 family.</text>
</comment>
<keyword evidence="7" id="KW-0874">Quinone</keyword>
<keyword evidence="3" id="KW-0813">Transport</keyword>
<feature type="transmembrane region" description="Helical" evidence="8">
    <location>
        <begin position="92"/>
        <end position="114"/>
    </location>
</feature>
<gene>
    <name evidence="9" type="primary">nuoA</name>
    <name evidence="9" type="ORF">BUCICURV3402_103</name>
</gene>
<dbReference type="InterPro" id="IPR038430">
    <property type="entry name" value="NDAH_ubi_oxred_su3_sf"/>
</dbReference>
<reference evidence="9 10" key="1">
    <citation type="submission" date="2019-02" db="EMBL/GenBank/DDBJ databases">
        <authorList>
            <person name="Manzano-Marin A."/>
            <person name="Manzano-Marin A."/>
        </authorList>
    </citation>
    <scope>NUCLEOTIDE SEQUENCE [LARGE SCALE GENOMIC DNA]</scope>
    <source>
        <strain evidence="9 10">BuCicurvipes</strain>
    </source>
</reference>
<evidence type="ECO:0000256" key="6">
    <source>
        <dbReference type="ARBA" id="ARBA00023136"/>
    </source>
</evidence>
<keyword evidence="7" id="KW-0520">NAD</keyword>
<evidence type="ECO:0000256" key="3">
    <source>
        <dbReference type="ARBA" id="ARBA00022448"/>
    </source>
</evidence>
<sequence>MFMKINYQSLCFLVFIFFSFFVCFFMLIAGYILGGRSYFQNIPHPFESGIISLGDARLKIPIKFSLIAIFFVIFDIEALYLYIWSICVRESGWIGFIGICFFIFSLLLTLYFLFKNNILEWIVSK</sequence>
<name>A0A451D6F0_9GAMM</name>
<accession>A0A451D6F0</accession>
<dbReference type="PANTHER" id="PTHR11058">
    <property type="entry name" value="NADH-UBIQUINONE OXIDOREDUCTASE CHAIN 3"/>
    <property type="match status" value="1"/>
</dbReference>
<evidence type="ECO:0000256" key="2">
    <source>
        <dbReference type="ARBA" id="ARBA00008472"/>
    </source>
</evidence>
<keyword evidence="4 7" id="KW-0812">Transmembrane</keyword>
<keyword evidence="6 8" id="KW-0472">Membrane</keyword>
<evidence type="ECO:0000256" key="8">
    <source>
        <dbReference type="SAM" id="Phobius"/>
    </source>
</evidence>
<dbReference type="AlphaFoldDB" id="A0A451D6F0"/>
<dbReference type="EMBL" id="LR217710">
    <property type="protein sequence ID" value="VFP81398.1"/>
    <property type="molecule type" value="Genomic_DNA"/>
</dbReference>
<comment type="catalytic activity">
    <reaction evidence="7">
        <text>a quinone + NADH + 5 H(+)(in) = a quinol + NAD(+) + 4 H(+)(out)</text>
        <dbReference type="Rhea" id="RHEA:57888"/>
        <dbReference type="ChEBI" id="CHEBI:15378"/>
        <dbReference type="ChEBI" id="CHEBI:24646"/>
        <dbReference type="ChEBI" id="CHEBI:57540"/>
        <dbReference type="ChEBI" id="CHEBI:57945"/>
        <dbReference type="ChEBI" id="CHEBI:132124"/>
    </reaction>
</comment>